<evidence type="ECO:0000313" key="1">
    <source>
        <dbReference type="EMBL" id="MXP26535.1"/>
    </source>
</evidence>
<gene>
    <name evidence="1" type="ORF">GRI39_10835</name>
</gene>
<sequence>MKDRAPPDDDKAQPLDDTHSAGLRQVSWALLVESFAKIRAFRNWHLEQNEIGNESVLSNKNNVLP</sequence>
<organism evidence="1 2">
    <name type="scientific">Altericroceibacterium indicum</name>
    <dbReference type="NCBI Taxonomy" id="374177"/>
    <lineage>
        <taxon>Bacteria</taxon>
        <taxon>Pseudomonadati</taxon>
        <taxon>Pseudomonadota</taxon>
        <taxon>Alphaproteobacteria</taxon>
        <taxon>Sphingomonadales</taxon>
        <taxon>Erythrobacteraceae</taxon>
        <taxon>Altericroceibacterium</taxon>
    </lineage>
</organism>
<name>A0A845ACP2_9SPHN</name>
<dbReference type="Proteomes" id="UP000460561">
    <property type="component" value="Unassembled WGS sequence"/>
</dbReference>
<dbReference type="EMBL" id="WTYQ01000003">
    <property type="protein sequence ID" value="MXP26535.1"/>
    <property type="molecule type" value="Genomic_DNA"/>
</dbReference>
<protein>
    <submittedName>
        <fullName evidence="1">Uncharacterized protein</fullName>
    </submittedName>
</protein>
<proteinExistence type="predicted"/>
<reference evidence="1 2" key="1">
    <citation type="submission" date="2019-12" db="EMBL/GenBank/DDBJ databases">
        <title>Genomic-based taxomic classification of the family Erythrobacteraceae.</title>
        <authorList>
            <person name="Xu L."/>
        </authorList>
    </citation>
    <scope>NUCLEOTIDE SEQUENCE [LARGE SCALE GENOMIC DNA]</scope>
    <source>
        <strain evidence="1 2">DSM 18604</strain>
    </source>
</reference>
<dbReference type="RefSeq" id="WP_160739694.1">
    <property type="nucleotide sequence ID" value="NZ_WTYQ01000003.1"/>
</dbReference>
<dbReference type="AlphaFoldDB" id="A0A845ACP2"/>
<keyword evidence="2" id="KW-1185">Reference proteome</keyword>
<evidence type="ECO:0000313" key="2">
    <source>
        <dbReference type="Proteomes" id="UP000460561"/>
    </source>
</evidence>
<comment type="caution">
    <text evidence="1">The sequence shown here is derived from an EMBL/GenBank/DDBJ whole genome shotgun (WGS) entry which is preliminary data.</text>
</comment>
<accession>A0A845ACP2</accession>